<dbReference type="InterPro" id="IPR036465">
    <property type="entry name" value="vWFA_dom_sf"/>
</dbReference>
<dbReference type="SUPFAM" id="SSF53300">
    <property type="entry name" value="vWA-like"/>
    <property type="match status" value="1"/>
</dbReference>
<sequence length="364" mass="39634">MDSGRGKFRAGSKRSAQSRDEALAPETPTQALETSKKRRIAPDCPLLDLPEGVLEQALLFHGNPRDLCSLAQSCTRLRRLVDGAEDFWESAFARRWGSPTAIQRRGAALAGSWKGLFASRAASEREHAPWQRPSEHEIRAAVESLARSRKPRETCIVFLIDGSGSVTEDDFSCMTAFVTRVVSQVAGEEERAAPGLGPGAAGNYEAVEDGGEASEDEAAPARAPGPRCQVAVLQFSNDCRLEIPPSPVDPPRIARLLDGMYRMNGGTNISLAIQRAGQLLKPLSPDARRVLVLLTDGRIDSHQAREAREMARRLADEQRHVSLHAFGVGRGVDRGELLRIVGATRPETAEARYLGLCTLDEAPW</sequence>
<dbReference type="Proteomes" id="UP001255856">
    <property type="component" value="Unassembled WGS sequence"/>
</dbReference>
<dbReference type="SUPFAM" id="SSF81383">
    <property type="entry name" value="F-box domain"/>
    <property type="match status" value="1"/>
</dbReference>
<name>A0AAD9IJD4_PROWI</name>
<dbReference type="InterPro" id="IPR002035">
    <property type="entry name" value="VWF_A"/>
</dbReference>
<dbReference type="EMBL" id="JASFZW010000005">
    <property type="protein sequence ID" value="KAK2078234.1"/>
    <property type="molecule type" value="Genomic_DNA"/>
</dbReference>
<dbReference type="PROSITE" id="PS50234">
    <property type="entry name" value="VWFA"/>
    <property type="match status" value="1"/>
</dbReference>
<dbReference type="InterPro" id="IPR036047">
    <property type="entry name" value="F-box-like_dom_sf"/>
</dbReference>
<feature type="region of interest" description="Disordered" evidence="1">
    <location>
        <begin position="189"/>
        <end position="223"/>
    </location>
</feature>
<feature type="domain" description="VWFA" evidence="2">
    <location>
        <begin position="155"/>
        <end position="342"/>
    </location>
</feature>
<dbReference type="PANTHER" id="PTHR24020">
    <property type="entry name" value="COLLAGEN ALPHA"/>
    <property type="match status" value="1"/>
</dbReference>
<comment type="caution">
    <text evidence="3">The sequence shown here is derived from an EMBL/GenBank/DDBJ whole genome shotgun (WGS) entry which is preliminary data.</text>
</comment>
<dbReference type="SMART" id="SM00327">
    <property type="entry name" value="VWA"/>
    <property type="match status" value="1"/>
</dbReference>
<gene>
    <name evidence="3" type="ORF">QBZ16_004103</name>
</gene>
<evidence type="ECO:0000259" key="2">
    <source>
        <dbReference type="PROSITE" id="PS50234"/>
    </source>
</evidence>
<dbReference type="Pfam" id="PF13519">
    <property type="entry name" value="VWA_2"/>
    <property type="match status" value="1"/>
</dbReference>
<dbReference type="PRINTS" id="PR00453">
    <property type="entry name" value="VWFADOMAIN"/>
</dbReference>
<dbReference type="PANTHER" id="PTHR24020:SF20">
    <property type="entry name" value="PH DOMAIN-CONTAINING PROTEIN"/>
    <property type="match status" value="1"/>
</dbReference>
<feature type="region of interest" description="Disordered" evidence="1">
    <location>
        <begin position="1"/>
        <end position="37"/>
    </location>
</feature>
<proteinExistence type="predicted"/>
<dbReference type="InterPro" id="IPR050525">
    <property type="entry name" value="ECM_Assembly_Org"/>
</dbReference>
<dbReference type="Gene3D" id="3.40.50.410">
    <property type="entry name" value="von Willebrand factor, type A domain"/>
    <property type="match status" value="1"/>
</dbReference>
<keyword evidence="4" id="KW-1185">Reference proteome</keyword>
<feature type="compositionally biased region" description="Basic residues" evidence="1">
    <location>
        <begin position="1"/>
        <end position="12"/>
    </location>
</feature>
<dbReference type="AlphaFoldDB" id="A0AAD9IJD4"/>
<dbReference type="CDD" id="cd00198">
    <property type="entry name" value="vWFA"/>
    <property type="match status" value="1"/>
</dbReference>
<protein>
    <recommendedName>
        <fullName evidence="2">VWFA domain-containing protein</fullName>
    </recommendedName>
</protein>
<organism evidence="3 4">
    <name type="scientific">Prototheca wickerhamii</name>
    <dbReference type="NCBI Taxonomy" id="3111"/>
    <lineage>
        <taxon>Eukaryota</taxon>
        <taxon>Viridiplantae</taxon>
        <taxon>Chlorophyta</taxon>
        <taxon>core chlorophytes</taxon>
        <taxon>Trebouxiophyceae</taxon>
        <taxon>Chlorellales</taxon>
        <taxon>Chlorellaceae</taxon>
        <taxon>Prototheca</taxon>
    </lineage>
</organism>
<accession>A0AAD9IJD4</accession>
<reference evidence="3" key="1">
    <citation type="submission" date="2021-01" db="EMBL/GenBank/DDBJ databases">
        <authorList>
            <person name="Eckstrom K.M.E."/>
        </authorList>
    </citation>
    <scope>NUCLEOTIDE SEQUENCE</scope>
    <source>
        <strain evidence="3">UVCC 0001</strain>
    </source>
</reference>
<evidence type="ECO:0000313" key="3">
    <source>
        <dbReference type="EMBL" id="KAK2078234.1"/>
    </source>
</evidence>
<evidence type="ECO:0000256" key="1">
    <source>
        <dbReference type="SAM" id="MobiDB-lite"/>
    </source>
</evidence>
<evidence type="ECO:0000313" key="4">
    <source>
        <dbReference type="Proteomes" id="UP001255856"/>
    </source>
</evidence>
<feature type="compositionally biased region" description="Acidic residues" evidence="1">
    <location>
        <begin position="206"/>
        <end position="218"/>
    </location>
</feature>